<keyword evidence="1" id="KW-0808">Transferase</keyword>
<evidence type="ECO:0000313" key="2">
    <source>
        <dbReference type="EMBL" id="GAA0586536.1"/>
    </source>
</evidence>
<dbReference type="EMBL" id="BAAADD010000012">
    <property type="protein sequence ID" value="GAA0586536.1"/>
    <property type="molecule type" value="Genomic_DNA"/>
</dbReference>
<dbReference type="SFLD" id="SFLDS00005">
    <property type="entry name" value="Isoprenoid_Synthase_Type_I"/>
    <property type="match status" value="1"/>
</dbReference>
<dbReference type="InterPro" id="IPR044843">
    <property type="entry name" value="Trans_IPPS_bact-type"/>
</dbReference>
<dbReference type="Pfam" id="PF00494">
    <property type="entry name" value="SQS_PSY"/>
    <property type="match status" value="1"/>
</dbReference>
<gene>
    <name evidence="2" type="primary">hpnD</name>
    <name evidence="2" type="ORF">GCM10008942_39430</name>
</gene>
<dbReference type="SFLD" id="SFLDG01212">
    <property type="entry name" value="Phytoene_synthase_like"/>
    <property type="match status" value="1"/>
</dbReference>
<protein>
    <submittedName>
        <fullName evidence="2">Presqualene diphosphate synthase HpnD</fullName>
    </submittedName>
</protein>
<dbReference type="SUPFAM" id="SSF48576">
    <property type="entry name" value="Terpenoid synthases"/>
    <property type="match status" value="1"/>
</dbReference>
<dbReference type="InterPro" id="IPR019845">
    <property type="entry name" value="Squalene/phytoene_synthase_CS"/>
</dbReference>
<dbReference type="InterPro" id="IPR017828">
    <property type="entry name" value="SQ_synth_HpnD-like"/>
</dbReference>
<dbReference type="InterPro" id="IPR002060">
    <property type="entry name" value="Squ/phyt_synthse"/>
</dbReference>
<dbReference type="CDD" id="cd00683">
    <property type="entry name" value="Trans_IPPS_HH"/>
    <property type="match status" value="1"/>
</dbReference>
<evidence type="ECO:0000313" key="3">
    <source>
        <dbReference type="Proteomes" id="UP001499951"/>
    </source>
</evidence>
<dbReference type="NCBIfam" id="TIGR03465">
    <property type="entry name" value="HpnD"/>
    <property type="match status" value="1"/>
</dbReference>
<dbReference type="InterPro" id="IPR008949">
    <property type="entry name" value="Isoprenoid_synthase_dom_sf"/>
</dbReference>
<dbReference type="Proteomes" id="UP001499951">
    <property type="component" value="Unassembled WGS sequence"/>
</dbReference>
<dbReference type="InterPro" id="IPR033904">
    <property type="entry name" value="Trans_IPPS_HH"/>
</dbReference>
<evidence type="ECO:0000256" key="1">
    <source>
        <dbReference type="ARBA" id="ARBA00022679"/>
    </source>
</evidence>
<dbReference type="RefSeq" id="WP_166937244.1">
    <property type="nucleotide sequence ID" value="NZ_BAAADD010000012.1"/>
</dbReference>
<accession>A0ABN1FAL5</accession>
<sequence>MNAVSSSPEIEAVRRKAAGSSFYSAMKVLPKARREGMYAIYAFCRAVDDIADDGEGTREERLAELEDWRDDLKALYTGAHAPRVAFLKEVVESFRPRLADFLAVIDGMAMDLEGDIVAPNLDVLDLYCDRVASAVGRLSIKVFGMDEEPGFALAFHLGRALQLTNILRDLDEDAEVGRLYLPRDYLGTIGPVDPREALAKPTIDDACRKVAVLAHKHYREADAIMAARPAGDLRAPRLMGAVYAEILKRMEAQGWAPPRQRVKVPKILLGWLALRYGIVA</sequence>
<dbReference type="PROSITE" id="PS01045">
    <property type="entry name" value="SQUALEN_PHYTOEN_SYN_2"/>
    <property type="match status" value="1"/>
</dbReference>
<keyword evidence="3" id="KW-1185">Reference proteome</keyword>
<dbReference type="PANTHER" id="PTHR31480">
    <property type="entry name" value="BIFUNCTIONAL LYCOPENE CYCLASE/PHYTOENE SYNTHASE"/>
    <property type="match status" value="1"/>
</dbReference>
<name>A0ABN1FAL5_9PROT</name>
<organism evidence="2 3">
    <name type="scientific">Rhizomicrobium electricum</name>
    <dbReference type="NCBI Taxonomy" id="480070"/>
    <lineage>
        <taxon>Bacteria</taxon>
        <taxon>Pseudomonadati</taxon>
        <taxon>Pseudomonadota</taxon>
        <taxon>Alphaproteobacteria</taxon>
        <taxon>Micropepsales</taxon>
        <taxon>Micropepsaceae</taxon>
        <taxon>Rhizomicrobium</taxon>
    </lineage>
</organism>
<dbReference type="Gene3D" id="1.10.600.10">
    <property type="entry name" value="Farnesyl Diphosphate Synthase"/>
    <property type="match status" value="1"/>
</dbReference>
<dbReference type="SFLD" id="SFLDG01018">
    <property type="entry name" value="Squalene/Phytoene_Synthase_Lik"/>
    <property type="match status" value="1"/>
</dbReference>
<reference evidence="2 3" key="1">
    <citation type="journal article" date="2019" name="Int. J. Syst. Evol. Microbiol.">
        <title>The Global Catalogue of Microorganisms (GCM) 10K type strain sequencing project: providing services to taxonomists for standard genome sequencing and annotation.</title>
        <authorList>
            <consortium name="The Broad Institute Genomics Platform"/>
            <consortium name="The Broad Institute Genome Sequencing Center for Infectious Disease"/>
            <person name="Wu L."/>
            <person name="Ma J."/>
        </authorList>
    </citation>
    <scope>NUCLEOTIDE SEQUENCE [LARGE SCALE GENOMIC DNA]</scope>
    <source>
        <strain evidence="2 3">JCM 15089</strain>
    </source>
</reference>
<comment type="caution">
    <text evidence="2">The sequence shown here is derived from an EMBL/GenBank/DDBJ whole genome shotgun (WGS) entry which is preliminary data.</text>
</comment>
<dbReference type="PROSITE" id="PS01044">
    <property type="entry name" value="SQUALEN_PHYTOEN_SYN_1"/>
    <property type="match status" value="1"/>
</dbReference>
<proteinExistence type="predicted"/>